<proteinExistence type="predicted"/>
<reference evidence="2 3" key="1">
    <citation type="submission" date="2019-07" db="EMBL/GenBank/DDBJ databases">
        <title>De Novo Assembly of kiwifruit Actinidia rufa.</title>
        <authorList>
            <person name="Sugita-Konishi S."/>
            <person name="Sato K."/>
            <person name="Mori E."/>
            <person name="Abe Y."/>
            <person name="Kisaki G."/>
            <person name="Hamano K."/>
            <person name="Suezawa K."/>
            <person name="Otani M."/>
            <person name="Fukuda T."/>
            <person name="Manabe T."/>
            <person name="Gomi K."/>
            <person name="Tabuchi M."/>
            <person name="Akimitsu K."/>
            <person name="Kataoka I."/>
        </authorList>
    </citation>
    <scope>NUCLEOTIDE SEQUENCE [LARGE SCALE GENOMIC DNA]</scope>
    <source>
        <strain evidence="3">cv. Fuchu</strain>
    </source>
</reference>
<organism evidence="2 3">
    <name type="scientific">Actinidia rufa</name>
    <dbReference type="NCBI Taxonomy" id="165716"/>
    <lineage>
        <taxon>Eukaryota</taxon>
        <taxon>Viridiplantae</taxon>
        <taxon>Streptophyta</taxon>
        <taxon>Embryophyta</taxon>
        <taxon>Tracheophyta</taxon>
        <taxon>Spermatophyta</taxon>
        <taxon>Magnoliopsida</taxon>
        <taxon>eudicotyledons</taxon>
        <taxon>Gunneridae</taxon>
        <taxon>Pentapetalae</taxon>
        <taxon>asterids</taxon>
        <taxon>Ericales</taxon>
        <taxon>Actinidiaceae</taxon>
        <taxon>Actinidia</taxon>
    </lineage>
</organism>
<dbReference type="AlphaFoldDB" id="A0A7J0EAB7"/>
<dbReference type="OrthoDB" id="408954at2759"/>
<gene>
    <name evidence="2" type="ORF">Acr_02g0011090</name>
</gene>
<sequence>MDDYSGLIVEDACFYNRVVLGAHLPSRAWELLPHLLQTWLRNYIRATLVYFVSGFLWCFYMYYLKHNVYQPKVWRSTLGWDTAGITTCYSTFPWAYAFQNAYSPYICGGHMDCKHPRLHPRETLACNGCRLPHHPPHYVPPQLWPLHDMDGLDVWNSSPSYGCRVQEDMM</sequence>
<keyword evidence="1" id="KW-1133">Transmembrane helix</keyword>
<dbReference type="EMBL" id="BJWL01000002">
    <property type="protein sequence ID" value="GFY82869.1"/>
    <property type="molecule type" value="Genomic_DNA"/>
</dbReference>
<evidence type="ECO:0000313" key="3">
    <source>
        <dbReference type="Proteomes" id="UP000585474"/>
    </source>
</evidence>
<keyword evidence="1" id="KW-0812">Transmembrane</keyword>
<feature type="transmembrane region" description="Helical" evidence="1">
    <location>
        <begin position="43"/>
        <end position="63"/>
    </location>
</feature>
<keyword evidence="1" id="KW-0472">Membrane</keyword>
<accession>A0A7J0EAB7</accession>
<name>A0A7J0EAB7_9ERIC</name>
<protein>
    <submittedName>
        <fullName evidence="2">Sterol 1</fullName>
    </submittedName>
</protein>
<evidence type="ECO:0000313" key="2">
    <source>
        <dbReference type="EMBL" id="GFY82869.1"/>
    </source>
</evidence>
<comment type="caution">
    <text evidence="2">The sequence shown here is derived from an EMBL/GenBank/DDBJ whole genome shotgun (WGS) entry which is preliminary data.</text>
</comment>
<dbReference type="Proteomes" id="UP000585474">
    <property type="component" value="Unassembled WGS sequence"/>
</dbReference>
<evidence type="ECO:0000256" key="1">
    <source>
        <dbReference type="SAM" id="Phobius"/>
    </source>
</evidence>
<keyword evidence="3" id="KW-1185">Reference proteome</keyword>